<proteinExistence type="predicted"/>
<feature type="non-terminal residue" evidence="1">
    <location>
        <position position="23"/>
    </location>
</feature>
<evidence type="ECO:0000313" key="1">
    <source>
        <dbReference type="EMBL" id="NMF91524.1"/>
    </source>
</evidence>
<organism evidence="1 3">
    <name type="scientific">Aromatoleum petrolei</name>
    <dbReference type="NCBI Taxonomy" id="76116"/>
    <lineage>
        <taxon>Bacteria</taxon>
        <taxon>Pseudomonadati</taxon>
        <taxon>Pseudomonadota</taxon>
        <taxon>Betaproteobacteria</taxon>
        <taxon>Rhodocyclales</taxon>
        <taxon>Rhodocyclaceae</taxon>
        <taxon>Aromatoleum</taxon>
    </lineage>
</organism>
<keyword evidence="3" id="KW-1185">Reference proteome</keyword>
<dbReference type="Pfam" id="PF01527">
    <property type="entry name" value="HTH_Tnp_1"/>
    <property type="match status" value="1"/>
</dbReference>
<evidence type="ECO:0000313" key="3">
    <source>
        <dbReference type="Proteomes" id="UP000652074"/>
    </source>
</evidence>
<protein>
    <submittedName>
        <fullName evidence="1">Transposase</fullName>
    </submittedName>
</protein>
<reference evidence="1 3" key="1">
    <citation type="submission" date="2019-12" db="EMBL/GenBank/DDBJ databases">
        <title>Comparative genomics gives insights into the taxonomy of the Azoarcus-Aromatoleum group and reveals separate origins of nif in the plant-associated Azoarcus and non-plant-associated Aromatoleum sub-groups.</title>
        <authorList>
            <person name="Lafos M."/>
            <person name="Maluk M."/>
            <person name="Batista M."/>
            <person name="Junghare M."/>
            <person name="Carmona M."/>
            <person name="Faoro H."/>
            <person name="Cruz L.M."/>
            <person name="Battistoni F."/>
            <person name="De Souza E."/>
            <person name="Pedrosa F."/>
            <person name="Chen W.-M."/>
            <person name="Poole P.S."/>
            <person name="Dixon R.A."/>
            <person name="James E.K."/>
        </authorList>
    </citation>
    <scope>NUCLEOTIDE SEQUENCE [LARGE SCALE GENOMIC DNA]</scope>
    <source>
        <strain evidence="1 3">ToN1</strain>
    </source>
</reference>
<sequence length="23" mass="2780">MRTRRKFSDEFKREAVRLATQPG</sequence>
<evidence type="ECO:0000313" key="2">
    <source>
        <dbReference type="EMBL" id="NMF91661.1"/>
    </source>
</evidence>
<dbReference type="EMBL" id="WTVR01000092">
    <property type="protein sequence ID" value="NMF91524.1"/>
    <property type="molecule type" value="Genomic_DNA"/>
</dbReference>
<name>A0ABX1MZX4_9RHOO</name>
<dbReference type="EMBL" id="WTVR01000126">
    <property type="protein sequence ID" value="NMF91661.1"/>
    <property type="molecule type" value="Genomic_DNA"/>
</dbReference>
<comment type="caution">
    <text evidence="1">The sequence shown here is derived from an EMBL/GenBank/DDBJ whole genome shotgun (WGS) entry which is preliminary data.</text>
</comment>
<gene>
    <name evidence="1" type="ORF">GPA26_23985</name>
    <name evidence="2" type="ORF">GPA26_24720</name>
</gene>
<dbReference type="RefSeq" id="WP_169131142.1">
    <property type="nucleotide sequence ID" value="NZ_WTVR01000092.1"/>
</dbReference>
<dbReference type="InterPro" id="IPR002514">
    <property type="entry name" value="Transposase_8"/>
</dbReference>
<dbReference type="Proteomes" id="UP000652074">
    <property type="component" value="Unassembled WGS sequence"/>
</dbReference>
<accession>A0ABX1MZX4</accession>